<dbReference type="FunFam" id="1.25.40.10:FF:000031">
    <property type="entry name" value="Pentatricopeptide repeat-containing protein mitochondrial"/>
    <property type="match status" value="1"/>
</dbReference>
<evidence type="ECO:0000313" key="4">
    <source>
        <dbReference type="EMBL" id="KAJ0988471.1"/>
    </source>
</evidence>
<name>A0A9D5HTY2_9LILI</name>
<organism evidence="4 5">
    <name type="scientific">Dioscorea zingiberensis</name>
    <dbReference type="NCBI Taxonomy" id="325984"/>
    <lineage>
        <taxon>Eukaryota</taxon>
        <taxon>Viridiplantae</taxon>
        <taxon>Streptophyta</taxon>
        <taxon>Embryophyta</taxon>
        <taxon>Tracheophyta</taxon>
        <taxon>Spermatophyta</taxon>
        <taxon>Magnoliopsida</taxon>
        <taxon>Liliopsida</taxon>
        <taxon>Dioscoreales</taxon>
        <taxon>Dioscoreaceae</taxon>
        <taxon>Dioscorea</taxon>
    </lineage>
</organism>
<feature type="repeat" description="PPR" evidence="3">
    <location>
        <begin position="521"/>
        <end position="555"/>
    </location>
</feature>
<dbReference type="Pfam" id="PF20431">
    <property type="entry name" value="E_motif"/>
    <property type="match status" value="1"/>
</dbReference>
<dbReference type="FunFam" id="1.25.40.10:FF:000427">
    <property type="entry name" value="Pentatricopeptide repeat-containing protein chloroplastic"/>
    <property type="match status" value="1"/>
</dbReference>
<feature type="repeat" description="PPR" evidence="3">
    <location>
        <begin position="384"/>
        <end position="418"/>
    </location>
</feature>
<comment type="caution">
    <text evidence="4">The sequence shown here is derived from an EMBL/GenBank/DDBJ whole genome shotgun (WGS) entry which is preliminary data.</text>
</comment>
<dbReference type="InterPro" id="IPR046960">
    <property type="entry name" value="PPR_At4g14850-like_plant"/>
</dbReference>
<gene>
    <name evidence="4" type="ORF">J5N97_006827</name>
</gene>
<sequence length="607" mass="67365">MSRPIQWKPSPLFPPSLSLPFNILLNSCASLPSLQCLHARIVIHGFSNHLALTTKLISLASLLSHSICYARKLFDTLPQPDSFAWNSLIRGYANLGPCNEVPLLYKEMHQRALSPDHFTFPFVVRSCAVLSALQEGKQAHCNVIKHGFDSNVYVQSSLITMYACGGEVWDSKIVFDGLEMRNIVAWTAMVAGYAQNGAYEKALGAFRWMVASRVQPNEVTLVSVLPACETIEYLNSGKSIHGMVIKSGFGLYVPLVNALISMYGKCENADTARQLFEGVKLRSLVSWNTMIAVYEQSGSGGKAIKLFQRMLTEKMSFDSVTLVSVISACTGLGALDIGRWVHELAKSKGLESDVRVSNALLDMYAKCGSLEYARNVFTGLTSRDVVSWSTIIGAYAAHGRAEDVRGFFSQMKAEGVMPNSFTFTSVLAACSHSGLVEEGIMHFDSMRRDYGITPTIEHCACMVDLLGRAGQLNDALEFIRRMPVKPDSGTWGALLGACRIHGNVELAEFVAQEFFRLDPHNVTFYVLMSNIYTEAGRWEDAARLRKMMKKQHLKKSPGYSFVDMSNWRWILGILGNGQWDVFVESYEEKVIEGCVVFVGKDYEELAT</sequence>
<feature type="repeat" description="PPR" evidence="3">
    <location>
        <begin position="182"/>
        <end position="216"/>
    </location>
</feature>
<dbReference type="PROSITE" id="PS51375">
    <property type="entry name" value="PPR"/>
    <property type="match status" value="5"/>
</dbReference>
<dbReference type="FunFam" id="1.25.40.10:FF:000280">
    <property type="entry name" value="Pentatricopeptide repeat-containing protein"/>
    <property type="match status" value="1"/>
</dbReference>
<evidence type="ECO:0000256" key="2">
    <source>
        <dbReference type="ARBA" id="ARBA00061659"/>
    </source>
</evidence>
<dbReference type="PANTHER" id="PTHR47926">
    <property type="entry name" value="PENTATRICOPEPTIDE REPEAT-CONTAINING PROTEIN"/>
    <property type="match status" value="1"/>
</dbReference>
<dbReference type="GO" id="GO:0009451">
    <property type="term" value="P:RNA modification"/>
    <property type="evidence" value="ECO:0007669"/>
    <property type="project" value="InterPro"/>
</dbReference>
<dbReference type="NCBIfam" id="TIGR00756">
    <property type="entry name" value="PPR"/>
    <property type="match status" value="4"/>
</dbReference>
<keyword evidence="1" id="KW-0677">Repeat</keyword>
<dbReference type="Gene3D" id="1.25.40.10">
    <property type="entry name" value="Tetratricopeptide repeat domain"/>
    <property type="match status" value="5"/>
</dbReference>
<evidence type="ECO:0000256" key="3">
    <source>
        <dbReference type="PROSITE-ProRule" id="PRU00708"/>
    </source>
</evidence>
<evidence type="ECO:0000313" key="5">
    <source>
        <dbReference type="Proteomes" id="UP001085076"/>
    </source>
</evidence>
<keyword evidence="5" id="KW-1185">Reference proteome</keyword>
<feature type="repeat" description="PPR" evidence="3">
    <location>
        <begin position="283"/>
        <end position="317"/>
    </location>
</feature>
<accession>A0A9D5HTY2</accession>
<dbReference type="SUPFAM" id="SSF48452">
    <property type="entry name" value="TPR-like"/>
    <property type="match status" value="1"/>
</dbReference>
<evidence type="ECO:0008006" key="6">
    <source>
        <dbReference type="Google" id="ProtNLM"/>
    </source>
</evidence>
<dbReference type="FunFam" id="1.25.40.10:FF:000073">
    <property type="entry name" value="Pentatricopeptide repeat-containing protein chloroplastic"/>
    <property type="match status" value="1"/>
</dbReference>
<dbReference type="InterPro" id="IPR011990">
    <property type="entry name" value="TPR-like_helical_dom_sf"/>
</dbReference>
<evidence type="ECO:0000256" key="1">
    <source>
        <dbReference type="ARBA" id="ARBA00022737"/>
    </source>
</evidence>
<dbReference type="OrthoDB" id="185373at2759"/>
<dbReference type="Proteomes" id="UP001085076">
    <property type="component" value="Miscellaneous, Linkage group lg01"/>
</dbReference>
<dbReference type="EMBL" id="JAGGNH010000001">
    <property type="protein sequence ID" value="KAJ0988471.1"/>
    <property type="molecule type" value="Genomic_DNA"/>
</dbReference>
<dbReference type="GO" id="GO:0003723">
    <property type="term" value="F:RNA binding"/>
    <property type="evidence" value="ECO:0007669"/>
    <property type="project" value="InterPro"/>
</dbReference>
<reference evidence="4" key="1">
    <citation type="submission" date="2021-03" db="EMBL/GenBank/DDBJ databases">
        <authorList>
            <person name="Li Z."/>
            <person name="Yang C."/>
        </authorList>
    </citation>
    <scope>NUCLEOTIDE SEQUENCE</scope>
    <source>
        <strain evidence="4">Dzin_1.0</strain>
        <tissue evidence="4">Leaf</tissue>
    </source>
</reference>
<reference evidence="4" key="2">
    <citation type="journal article" date="2022" name="Hortic Res">
        <title>The genome of Dioscorea zingiberensis sheds light on the biosynthesis, origin and evolution of the medicinally important diosgenin saponins.</title>
        <authorList>
            <person name="Li Y."/>
            <person name="Tan C."/>
            <person name="Li Z."/>
            <person name="Guo J."/>
            <person name="Li S."/>
            <person name="Chen X."/>
            <person name="Wang C."/>
            <person name="Dai X."/>
            <person name="Yang H."/>
            <person name="Song W."/>
            <person name="Hou L."/>
            <person name="Xu J."/>
            <person name="Tong Z."/>
            <person name="Xu A."/>
            <person name="Yuan X."/>
            <person name="Wang W."/>
            <person name="Yang Q."/>
            <person name="Chen L."/>
            <person name="Sun Z."/>
            <person name="Wang K."/>
            <person name="Pan B."/>
            <person name="Chen J."/>
            <person name="Bao Y."/>
            <person name="Liu F."/>
            <person name="Qi X."/>
            <person name="Gang D.R."/>
            <person name="Wen J."/>
            <person name="Li J."/>
        </authorList>
    </citation>
    <scope>NUCLEOTIDE SEQUENCE</scope>
    <source>
        <strain evidence="4">Dzin_1.0</strain>
    </source>
</reference>
<dbReference type="InterPro" id="IPR046848">
    <property type="entry name" value="E_motif"/>
</dbReference>
<dbReference type="AlphaFoldDB" id="A0A9D5HTY2"/>
<dbReference type="Pfam" id="PF01535">
    <property type="entry name" value="PPR"/>
    <property type="match status" value="3"/>
</dbReference>
<comment type="similarity">
    <text evidence="2">Belongs to the PPR family. PCMP-E subfamily.</text>
</comment>
<dbReference type="PANTHER" id="PTHR47926:SF454">
    <property type="entry name" value="REPEAT-CONTAINING PROTEIN, PUTATIVE-RELATED"/>
    <property type="match status" value="1"/>
</dbReference>
<feature type="repeat" description="PPR" evidence="3">
    <location>
        <begin position="81"/>
        <end position="115"/>
    </location>
</feature>
<dbReference type="Pfam" id="PF13041">
    <property type="entry name" value="PPR_2"/>
    <property type="match status" value="4"/>
</dbReference>
<proteinExistence type="inferred from homology"/>
<protein>
    <recommendedName>
        <fullName evidence="6">Pentatricopeptide repeat-containing protein</fullName>
    </recommendedName>
</protein>
<dbReference type="InterPro" id="IPR002885">
    <property type="entry name" value="PPR_rpt"/>
</dbReference>